<organism evidence="3 4">
    <name type="scientific">Puccinia graminis f. sp. tritici</name>
    <dbReference type="NCBI Taxonomy" id="56615"/>
    <lineage>
        <taxon>Eukaryota</taxon>
        <taxon>Fungi</taxon>
        <taxon>Dikarya</taxon>
        <taxon>Basidiomycota</taxon>
        <taxon>Pucciniomycotina</taxon>
        <taxon>Pucciniomycetes</taxon>
        <taxon>Pucciniales</taxon>
        <taxon>Pucciniaceae</taxon>
        <taxon>Puccinia</taxon>
    </lineage>
</organism>
<reference evidence="3 4" key="1">
    <citation type="submission" date="2019-05" db="EMBL/GenBank/DDBJ databases">
        <title>Emergence of the Ug99 lineage of the wheat stem rust pathogen through somatic hybridization.</title>
        <authorList>
            <person name="Li F."/>
            <person name="Upadhyaya N.M."/>
            <person name="Sperschneider J."/>
            <person name="Matny O."/>
            <person name="Nguyen-Phuc H."/>
            <person name="Mago R."/>
            <person name="Raley C."/>
            <person name="Miller M.E."/>
            <person name="Silverstein K.A.T."/>
            <person name="Henningsen E."/>
            <person name="Hirsch C.D."/>
            <person name="Visser B."/>
            <person name="Pretorius Z.A."/>
            <person name="Steffenson B.J."/>
            <person name="Schwessinger B."/>
            <person name="Dodds P.N."/>
            <person name="Figueroa M."/>
        </authorList>
    </citation>
    <scope>NUCLEOTIDE SEQUENCE [LARGE SCALE GENOMIC DNA]</scope>
    <source>
        <strain evidence="3 4">Ug99</strain>
    </source>
</reference>
<dbReference type="EMBL" id="VDEP01000405">
    <property type="protein sequence ID" value="KAA1088592.1"/>
    <property type="molecule type" value="Genomic_DNA"/>
</dbReference>
<accession>A0A5B0NJ16</accession>
<dbReference type="Proteomes" id="UP000325313">
    <property type="component" value="Unassembled WGS sequence"/>
</dbReference>
<gene>
    <name evidence="3" type="ORF">PGTUg99_002070</name>
</gene>
<name>A0A5B0NJ16_PUCGR</name>
<evidence type="ECO:0000313" key="3">
    <source>
        <dbReference type="EMBL" id="KAA1088592.1"/>
    </source>
</evidence>
<feature type="chain" id="PRO_5023046926" evidence="2">
    <location>
        <begin position="20"/>
        <end position="152"/>
    </location>
</feature>
<evidence type="ECO:0000256" key="1">
    <source>
        <dbReference type="SAM" id="MobiDB-lite"/>
    </source>
</evidence>
<sequence>MQHQIIILLLVSLAAFSQSANPQVPQVKLPDSFTCKAAIKGKETSHTFQAKECTKAIDLLAKGKAPSAACGQCLLGLVGEDGNAFTPTHALDSNAILASVKNIADGCNNSAQSKPHNQKRDNKPSGNDSKSSGSAPPKIQVVLGLPKEKAQC</sequence>
<evidence type="ECO:0000256" key="2">
    <source>
        <dbReference type="SAM" id="SignalP"/>
    </source>
</evidence>
<dbReference type="AlphaFoldDB" id="A0A5B0NJ16"/>
<feature type="region of interest" description="Disordered" evidence="1">
    <location>
        <begin position="107"/>
        <end position="152"/>
    </location>
</feature>
<comment type="caution">
    <text evidence="3">The sequence shown here is derived from an EMBL/GenBank/DDBJ whole genome shotgun (WGS) entry which is preliminary data.</text>
</comment>
<keyword evidence="2" id="KW-0732">Signal</keyword>
<proteinExistence type="predicted"/>
<evidence type="ECO:0000313" key="4">
    <source>
        <dbReference type="Proteomes" id="UP000325313"/>
    </source>
</evidence>
<feature type="signal peptide" evidence="2">
    <location>
        <begin position="1"/>
        <end position="19"/>
    </location>
</feature>
<feature type="compositionally biased region" description="Polar residues" evidence="1">
    <location>
        <begin position="124"/>
        <end position="134"/>
    </location>
</feature>
<protein>
    <submittedName>
        <fullName evidence="3">Uncharacterized protein</fullName>
    </submittedName>
</protein>